<evidence type="ECO:0000256" key="2">
    <source>
        <dbReference type="ARBA" id="ARBA00007935"/>
    </source>
</evidence>
<feature type="transmembrane region" description="Helical" evidence="8">
    <location>
        <begin position="292"/>
        <end position="315"/>
    </location>
</feature>
<dbReference type="Gene3D" id="1.10.3470.10">
    <property type="entry name" value="ABC transporter involved in vitamin B12 uptake, BtuC"/>
    <property type="match status" value="1"/>
</dbReference>
<dbReference type="PANTHER" id="PTHR30472">
    <property type="entry name" value="FERRIC ENTEROBACTIN TRANSPORT SYSTEM PERMEASE PROTEIN"/>
    <property type="match status" value="1"/>
</dbReference>
<dbReference type="Proteomes" id="UP000271272">
    <property type="component" value="Unassembled WGS sequence"/>
</dbReference>
<evidence type="ECO:0000313" key="9">
    <source>
        <dbReference type="EMBL" id="RRD30135.1"/>
    </source>
</evidence>
<dbReference type="AlphaFoldDB" id="A0A3P1V9R6"/>
<feature type="transmembrane region" description="Helical" evidence="8">
    <location>
        <begin position="106"/>
        <end position="125"/>
    </location>
</feature>
<feature type="transmembrane region" description="Helical" evidence="8">
    <location>
        <begin position="321"/>
        <end position="338"/>
    </location>
</feature>
<dbReference type="SUPFAM" id="SSF81345">
    <property type="entry name" value="ABC transporter involved in vitamin B12 uptake, BtuC"/>
    <property type="match status" value="1"/>
</dbReference>
<protein>
    <submittedName>
        <fullName evidence="9">Iron ABC transporter permease</fullName>
    </submittedName>
</protein>
<keyword evidence="6 8" id="KW-1133">Transmembrane helix</keyword>
<dbReference type="InterPro" id="IPR000522">
    <property type="entry name" value="ABC_transptr_permease_BtuC"/>
</dbReference>
<evidence type="ECO:0000256" key="6">
    <source>
        <dbReference type="ARBA" id="ARBA00022989"/>
    </source>
</evidence>
<evidence type="ECO:0000256" key="4">
    <source>
        <dbReference type="ARBA" id="ARBA00022475"/>
    </source>
</evidence>
<feature type="transmembrane region" description="Helical" evidence="8">
    <location>
        <begin position="161"/>
        <end position="179"/>
    </location>
</feature>
<evidence type="ECO:0000256" key="5">
    <source>
        <dbReference type="ARBA" id="ARBA00022692"/>
    </source>
</evidence>
<keyword evidence="4" id="KW-1003">Cell membrane</keyword>
<keyword evidence="5 8" id="KW-0812">Transmembrane</keyword>
<keyword evidence="10" id="KW-1185">Reference proteome</keyword>
<comment type="similarity">
    <text evidence="2">Belongs to the binding-protein-dependent transport system permease family. FecCD subfamily.</text>
</comment>
<dbReference type="CDD" id="cd06550">
    <property type="entry name" value="TM_ABC_iron-siderophores_like"/>
    <property type="match status" value="1"/>
</dbReference>
<comment type="caution">
    <text evidence="9">The sequence shown here is derived from an EMBL/GenBank/DDBJ whole genome shotgun (WGS) entry which is preliminary data.</text>
</comment>
<feature type="transmembrane region" description="Helical" evidence="8">
    <location>
        <begin position="131"/>
        <end position="149"/>
    </location>
</feature>
<dbReference type="GO" id="GO:0033214">
    <property type="term" value="P:siderophore-iron import into cell"/>
    <property type="evidence" value="ECO:0007669"/>
    <property type="project" value="TreeGrafter"/>
</dbReference>
<keyword evidence="7 8" id="KW-0472">Membrane</keyword>
<keyword evidence="3" id="KW-0813">Transport</keyword>
<dbReference type="GO" id="GO:0022857">
    <property type="term" value="F:transmembrane transporter activity"/>
    <property type="evidence" value="ECO:0007669"/>
    <property type="project" value="InterPro"/>
</dbReference>
<dbReference type="EMBL" id="RQZC01000003">
    <property type="protein sequence ID" value="RRD30135.1"/>
    <property type="molecule type" value="Genomic_DNA"/>
</dbReference>
<evidence type="ECO:0000256" key="1">
    <source>
        <dbReference type="ARBA" id="ARBA00004651"/>
    </source>
</evidence>
<proteinExistence type="inferred from homology"/>
<feature type="transmembrane region" description="Helical" evidence="8">
    <location>
        <begin position="268"/>
        <end position="285"/>
    </location>
</feature>
<dbReference type="OrthoDB" id="4455417at2"/>
<dbReference type="PANTHER" id="PTHR30472:SF24">
    <property type="entry name" value="FERRIC ENTEROBACTIN TRANSPORT SYSTEM PERMEASE PROTEIN FEPG"/>
    <property type="match status" value="1"/>
</dbReference>
<accession>A0A3P1V9R6</accession>
<dbReference type="Pfam" id="PF01032">
    <property type="entry name" value="FecCD"/>
    <property type="match status" value="1"/>
</dbReference>
<dbReference type="GO" id="GO:0005886">
    <property type="term" value="C:plasma membrane"/>
    <property type="evidence" value="ECO:0007669"/>
    <property type="project" value="UniProtKB-SubCell"/>
</dbReference>
<evidence type="ECO:0000256" key="8">
    <source>
        <dbReference type="SAM" id="Phobius"/>
    </source>
</evidence>
<comment type="subcellular location">
    <subcellularLocation>
        <location evidence="1">Cell membrane</location>
        <topology evidence="1">Multi-pass membrane protein</topology>
    </subcellularLocation>
</comment>
<dbReference type="RefSeq" id="WP_124933114.1">
    <property type="nucleotide sequence ID" value="NZ_JAGFOU010000005.1"/>
</dbReference>
<organism evidence="9 10">
    <name type="scientific">Actinomyces bowdenii</name>
    <dbReference type="NCBI Taxonomy" id="131109"/>
    <lineage>
        <taxon>Bacteria</taxon>
        <taxon>Bacillati</taxon>
        <taxon>Actinomycetota</taxon>
        <taxon>Actinomycetes</taxon>
        <taxon>Actinomycetales</taxon>
        <taxon>Actinomycetaceae</taxon>
        <taxon>Actinomyces</taxon>
    </lineage>
</organism>
<feature type="transmembrane region" description="Helical" evidence="8">
    <location>
        <begin position="74"/>
        <end position="94"/>
    </location>
</feature>
<feature type="transmembrane region" description="Helical" evidence="8">
    <location>
        <begin position="207"/>
        <end position="225"/>
    </location>
</feature>
<evidence type="ECO:0000256" key="3">
    <source>
        <dbReference type="ARBA" id="ARBA00022448"/>
    </source>
</evidence>
<feature type="transmembrane region" description="Helical" evidence="8">
    <location>
        <begin position="237"/>
        <end position="262"/>
    </location>
</feature>
<sequence>MSATALAPGFTRAGQRRRAQRYLLVVALLALAVVVLWWTSLIIGETWYSPGEILAVMRGESVPGASYAVGRRRLPHAIIAALVGIAFGMSGTTSQTMLRNPLASPDIIGITSGASASAVFAILVLNWSGPRVTALAIACGLGTAALIYVLSGSGGSQGGRLILIGIGVSAMLTSVIGYLQQRASIYDVADAMRWLSGSLASTSWDQVPLLTGAVAACGAILLALGRDLGPLTLGEEAATGLGVAVVRTRLLLIVTMVALASFATATTGPIAFVSFLAGPIAARLVGRTSRTLLIPAALTGAIIVLGGDLVAQHLLPTRLPVGVVTGIVGAPYLILQLLRINRQGASA</sequence>
<name>A0A3P1V9R6_9ACTO</name>
<dbReference type="InterPro" id="IPR037294">
    <property type="entry name" value="ABC_BtuC-like"/>
</dbReference>
<evidence type="ECO:0000256" key="7">
    <source>
        <dbReference type="ARBA" id="ARBA00023136"/>
    </source>
</evidence>
<feature type="transmembrane region" description="Helical" evidence="8">
    <location>
        <begin position="22"/>
        <end position="43"/>
    </location>
</feature>
<gene>
    <name evidence="9" type="ORF">EII10_03425</name>
</gene>
<evidence type="ECO:0000313" key="10">
    <source>
        <dbReference type="Proteomes" id="UP000271272"/>
    </source>
</evidence>
<reference evidence="9 10" key="1">
    <citation type="submission" date="2018-11" db="EMBL/GenBank/DDBJ databases">
        <title>Genomes From Bacteria Associated with the Canine Oral Cavity: a Test Case for Automated Genome-Based Taxonomic Assignment.</title>
        <authorList>
            <person name="Coil D.A."/>
            <person name="Jospin G."/>
            <person name="Darling A.E."/>
            <person name="Wallis C."/>
            <person name="Davis I.J."/>
            <person name="Harris S."/>
            <person name="Eisen J.A."/>
            <person name="Holcombe L.J."/>
            <person name="O'Flynn C."/>
        </authorList>
    </citation>
    <scope>NUCLEOTIDE SEQUENCE [LARGE SCALE GENOMIC DNA]</scope>
    <source>
        <strain evidence="9 10">OH5050</strain>
    </source>
</reference>